<dbReference type="HOGENOM" id="CLU_174612_2_1_0"/>
<gene>
    <name evidence="1" type="ordered locus">Thein_1961</name>
</gene>
<accession>F8A9R6</accession>
<dbReference type="KEGG" id="tid:Thein_1961"/>
<dbReference type="AlphaFoldDB" id="F8A9R6"/>
<dbReference type="STRING" id="667014.Thein_1961"/>
<evidence type="ECO:0000313" key="2">
    <source>
        <dbReference type="Proteomes" id="UP000006793"/>
    </source>
</evidence>
<sequence length="79" mass="9153">MKLTCPLCGGQMSERKIDYEFRKKDKYIVVKNVPAFVCVECGEQYFEPEVVEKILNSDIEKEGRRVTCLEEVEVNYAAL</sequence>
<keyword evidence="2" id="KW-1185">Reference proteome</keyword>
<dbReference type="InterPro" id="IPR022453">
    <property type="entry name" value="Znf_MqsA-type"/>
</dbReference>
<organism evidence="1 2">
    <name type="scientific">Thermodesulfatator indicus (strain DSM 15286 / JCM 11887 / CIR29812)</name>
    <dbReference type="NCBI Taxonomy" id="667014"/>
    <lineage>
        <taxon>Bacteria</taxon>
        <taxon>Pseudomonadati</taxon>
        <taxon>Thermodesulfobacteriota</taxon>
        <taxon>Thermodesulfobacteria</taxon>
        <taxon>Thermodesulfobacteriales</taxon>
        <taxon>Thermodesulfatatoraceae</taxon>
        <taxon>Thermodesulfatator</taxon>
    </lineage>
</organism>
<dbReference type="EMBL" id="CP002683">
    <property type="protein sequence ID" value="AEH45815.1"/>
    <property type="molecule type" value="Genomic_DNA"/>
</dbReference>
<protein>
    <recommendedName>
        <fullName evidence="3">Zinc finger, YgiT-type</fullName>
    </recommendedName>
</protein>
<dbReference type="Gene3D" id="3.10.20.860">
    <property type="match status" value="1"/>
</dbReference>
<name>F8A9R6_THEID</name>
<dbReference type="OrthoDB" id="9812340at2"/>
<evidence type="ECO:0008006" key="3">
    <source>
        <dbReference type="Google" id="ProtNLM"/>
    </source>
</evidence>
<dbReference type="NCBIfam" id="TIGR03831">
    <property type="entry name" value="YgiT_finger"/>
    <property type="match status" value="1"/>
</dbReference>
<dbReference type="CDD" id="cd12870">
    <property type="entry name" value="MqsA"/>
    <property type="match status" value="1"/>
</dbReference>
<reference evidence="2" key="1">
    <citation type="submission" date="2011-04" db="EMBL/GenBank/DDBJ databases">
        <title>The complete genome of Thermodesulfatator indicus DSM 15286.</title>
        <authorList>
            <person name="Lucas S."/>
            <person name="Copeland A."/>
            <person name="Lapidus A."/>
            <person name="Bruce D."/>
            <person name="Goodwin L."/>
            <person name="Pitluck S."/>
            <person name="Peters L."/>
            <person name="Kyrpides N."/>
            <person name="Mavromatis K."/>
            <person name="Pagani I."/>
            <person name="Ivanova N."/>
            <person name="Saunders L."/>
            <person name="Detter J.C."/>
            <person name="Tapia R."/>
            <person name="Han C."/>
            <person name="Land M."/>
            <person name="Hauser L."/>
            <person name="Markowitz V."/>
            <person name="Cheng J.-F."/>
            <person name="Hugenholtz P."/>
            <person name="Woyke T."/>
            <person name="Wu D."/>
            <person name="Spring S."/>
            <person name="Schroeder M."/>
            <person name="Brambilla E."/>
            <person name="Klenk H.-P."/>
            <person name="Eisen J.A."/>
        </authorList>
    </citation>
    <scope>NUCLEOTIDE SEQUENCE [LARGE SCALE GENOMIC DNA]</scope>
    <source>
        <strain evidence="2">DSM 15286 / JCM 11887 / CIR29812</strain>
    </source>
</reference>
<dbReference type="PaxDb" id="667014-Thein_1961"/>
<dbReference type="Proteomes" id="UP000006793">
    <property type="component" value="Chromosome"/>
</dbReference>
<proteinExistence type="predicted"/>
<reference evidence="1 2" key="2">
    <citation type="journal article" date="2012" name="Stand. Genomic Sci.">
        <title>Complete genome sequence of the thermophilic sulfate-reducing ocean bacterium Thermodesulfatator indicus type strain (CIR29812(T)).</title>
        <authorList>
            <person name="Anderson I."/>
            <person name="Saunders E."/>
            <person name="Lapidus A."/>
            <person name="Nolan M."/>
            <person name="Lucas S."/>
            <person name="Tice H."/>
            <person name="Del Rio T.G."/>
            <person name="Cheng J.F."/>
            <person name="Han C."/>
            <person name="Tapia R."/>
            <person name="Goodwin L.A."/>
            <person name="Pitluck S."/>
            <person name="Liolios K."/>
            <person name="Mavromatis K."/>
            <person name="Pagani I."/>
            <person name="Ivanova N."/>
            <person name="Mikhailova N."/>
            <person name="Pati A."/>
            <person name="Chen A."/>
            <person name="Palaniappan K."/>
            <person name="Land M."/>
            <person name="Hauser L."/>
            <person name="Jeffries C.D."/>
            <person name="Chang Y.J."/>
            <person name="Brambilla E.M."/>
            <person name="Rohde M."/>
            <person name="Spring S."/>
            <person name="Goker M."/>
            <person name="Detter J.C."/>
            <person name="Woyke T."/>
            <person name="Bristow J."/>
            <person name="Eisen J.A."/>
            <person name="Markowitz V."/>
            <person name="Hugenholtz P."/>
            <person name="Kyrpides N.C."/>
            <person name="Klenk H.P."/>
        </authorList>
    </citation>
    <scope>NUCLEOTIDE SEQUENCE [LARGE SCALE GENOMIC DNA]</scope>
    <source>
        <strain evidence="2">DSM 15286 / JCM 11887 / CIR29812</strain>
    </source>
</reference>
<dbReference type="InParanoid" id="F8A9R6"/>
<evidence type="ECO:0000313" key="1">
    <source>
        <dbReference type="EMBL" id="AEH45815.1"/>
    </source>
</evidence>